<organism evidence="6 7">
    <name type="scientific">Turnera subulata</name>
    <dbReference type="NCBI Taxonomy" id="218843"/>
    <lineage>
        <taxon>Eukaryota</taxon>
        <taxon>Viridiplantae</taxon>
        <taxon>Streptophyta</taxon>
        <taxon>Embryophyta</taxon>
        <taxon>Tracheophyta</taxon>
        <taxon>Spermatophyta</taxon>
        <taxon>Magnoliopsida</taxon>
        <taxon>eudicotyledons</taxon>
        <taxon>Gunneridae</taxon>
        <taxon>Pentapetalae</taxon>
        <taxon>rosids</taxon>
        <taxon>fabids</taxon>
        <taxon>Malpighiales</taxon>
        <taxon>Passifloraceae</taxon>
        <taxon>Turnera</taxon>
    </lineage>
</organism>
<name>A0A9Q0JNU5_9ROSI</name>
<reference evidence="6" key="1">
    <citation type="submission" date="2022-02" db="EMBL/GenBank/DDBJ databases">
        <authorList>
            <person name="Henning P.M."/>
            <person name="McCubbin A.G."/>
            <person name="Shore J.S."/>
        </authorList>
    </citation>
    <scope>NUCLEOTIDE SEQUENCE</scope>
    <source>
        <strain evidence="6">F60SS</strain>
        <tissue evidence="6">Leaves</tissue>
    </source>
</reference>
<dbReference type="SUPFAM" id="SSF51445">
    <property type="entry name" value="(Trans)glycosidases"/>
    <property type="match status" value="1"/>
</dbReference>
<evidence type="ECO:0000313" key="7">
    <source>
        <dbReference type="Proteomes" id="UP001141552"/>
    </source>
</evidence>
<dbReference type="Gene3D" id="3.20.20.80">
    <property type="entry name" value="Glycosidases"/>
    <property type="match status" value="1"/>
</dbReference>
<dbReference type="PROSITE" id="PS00653">
    <property type="entry name" value="GLYCOSYL_HYDROL_F1_2"/>
    <property type="match status" value="1"/>
</dbReference>
<dbReference type="PRINTS" id="PR00131">
    <property type="entry name" value="GLHYDRLASE1"/>
</dbReference>
<keyword evidence="7" id="KW-1185">Reference proteome</keyword>
<dbReference type="InterPro" id="IPR033132">
    <property type="entry name" value="GH_1_N_CS"/>
</dbReference>
<evidence type="ECO:0000256" key="5">
    <source>
        <dbReference type="RuleBase" id="RU004468"/>
    </source>
</evidence>
<keyword evidence="2 5" id="KW-0378">Hydrolase</keyword>
<dbReference type="GO" id="GO:0005975">
    <property type="term" value="P:carbohydrate metabolic process"/>
    <property type="evidence" value="ECO:0007669"/>
    <property type="project" value="InterPro"/>
</dbReference>
<evidence type="ECO:0000256" key="2">
    <source>
        <dbReference type="ARBA" id="ARBA00022801"/>
    </source>
</evidence>
<dbReference type="Proteomes" id="UP001141552">
    <property type="component" value="Unassembled WGS sequence"/>
</dbReference>
<dbReference type="InterPro" id="IPR001360">
    <property type="entry name" value="Glyco_hydro_1"/>
</dbReference>
<dbReference type="PROSITE" id="PS00572">
    <property type="entry name" value="GLYCOSYL_HYDROL_F1_1"/>
    <property type="match status" value="1"/>
</dbReference>
<dbReference type="InterPro" id="IPR017853">
    <property type="entry name" value="GH"/>
</dbReference>
<evidence type="ECO:0000256" key="4">
    <source>
        <dbReference type="RuleBase" id="RU003690"/>
    </source>
</evidence>
<accession>A0A9Q0JNU5</accession>
<evidence type="ECO:0008006" key="8">
    <source>
        <dbReference type="Google" id="ProtNLM"/>
    </source>
</evidence>
<dbReference type="PANTHER" id="PTHR10353">
    <property type="entry name" value="GLYCOSYL HYDROLASE"/>
    <property type="match status" value="1"/>
</dbReference>
<reference evidence="6" key="2">
    <citation type="journal article" date="2023" name="Plants (Basel)">
        <title>Annotation of the Turnera subulata (Passifloraceae) Draft Genome Reveals the S-Locus Evolved after the Divergence of Turneroideae from Passifloroideae in a Stepwise Manner.</title>
        <authorList>
            <person name="Henning P.M."/>
            <person name="Roalson E.H."/>
            <person name="Mir W."/>
            <person name="McCubbin A.G."/>
            <person name="Shore J.S."/>
        </authorList>
    </citation>
    <scope>NUCLEOTIDE SEQUENCE</scope>
    <source>
        <strain evidence="6">F60SS</strain>
    </source>
</reference>
<sequence length="566" mass="64519">MQRKIKRIMPACLHMDVVIQGKNVWECCETAGLKMKCLIVFCLLNLIISSARAKEPFNQTLKRSSFPEGFVFGAGSSAYQIEGAALIDGRRPSIWDTFIQQYPEYAIQFLTSPALPQPFLLFAISSRSCCHYGKEMLQEDVALMKEIGLDSYRFSISWPRILPGGKISRGVNWAAVSFYNRLIDELLSKGIPLLSLCTMSPKLAFLAITCGLCPGIEPFITLFHWDLPQALEDEDDFRDYADICFKEFGNRVRHWVTVNEPNLYSVSAYAIGEYATGRCSDYNGNCPAGNSATEPYVVAHHKILCHATAVNLYTQKYQTPESRQAASRALDFWLGWIMNPLTYGNYPKTMEYLVGDRLPEFTKAEAKIVKGSFDFIGINYYTSSYADNVAWYNNVNLSYTTDSRVNLTSEKDGIPICETTNVPWMYICPEGIQQLMVYLKRKYNNPAIFITENGVGDSGSLAETEALEDRLRIKCHSLHLQYLLNAIMEGVDVRGYYAWSFLDDFEWSLGYTLRFGLTYADFENKLRRLLKSSALWFKHFLQTQNITTHHSPMFRQVPIVPLNHYV</sequence>
<dbReference type="AlphaFoldDB" id="A0A9Q0JNU5"/>
<dbReference type="PANTHER" id="PTHR10353:SF262">
    <property type="entry name" value="BETA-GLUCOSIDASE"/>
    <property type="match status" value="1"/>
</dbReference>
<evidence type="ECO:0000256" key="3">
    <source>
        <dbReference type="PROSITE-ProRule" id="PRU10055"/>
    </source>
</evidence>
<dbReference type="EMBL" id="JAKUCV010001092">
    <property type="protein sequence ID" value="KAJ4847712.1"/>
    <property type="molecule type" value="Genomic_DNA"/>
</dbReference>
<dbReference type="InterPro" id="IPR018120">
    <property type="entry name" value="Glyco_hydro_1_AS"/>
</dbReference>
<evidence type="ECO:0000256" key="1">
    <source>
        <dbReference type="ARBA" id="ARBA00010838"/>
    </source>
</evidence>
<dbReference type="Pfam" id="PF00232">
    <property type="entry name" value="Glyco_hydro_1"/>
    <property type="match status" value="2"/>
</dbReference>
<feature type="active site" description="Nucleophile" evidence="3">
    <location>
        <position position="452"/>
    </location>
</feature>
<dbReference type="GO" id="GO:0008422">
    <property type="term" value="F:beta-glucosidase activity"/>
    <property type="evidence" value="ECO:0007669"/>
    <property type="project" value="TreeGrafter"/>
</dbReference>
<comment type="caution">
    <text evidence="6">The sequence shown here is derived from an EMBL/GenBank/DDBJ whole genome shotgun (WGS) entry which is preliminary data.</text>
</comment>
<gene>
    <name evidence="6" type="ORF">Tsubulata_039564</name>
</gene>
<dbReference type="OrthoDB" id="65569at2759"/>
<proteinExistence type="inferred from homology"/>
<comment type="similarity">
    <text evidence="1 4">Belongs to the glycosyl hydrolase 1 family.</text>
</comment>
<protein>
    <recommendedName>
        <fullName evidence="8">Beta-glucosidase</fullName>
    </recommendedName>
</protein>
<evidence type="ECO:0000313" key="6">
    <source>
        <dbReference type="EMBL" id="KAJ4847712.1"/>
    </source>
</evidence>
<keyword evidence="5" id="KW-0326">Glycosidase</keyword>